<evidence type="ECO:0000256" key="8">
    <source>
        <dbReference type="ARBA" id="ARBA00023136"/>
    </source>
</evidence>
<evidence type="ECO:0000313" key="14">
    <source>
        <dbReference type="EMBL" id="KXW58695.1"/>
    </source>
</evidence>
<keyword evidence="4" id="KW-0997">Cell inner membrane</keyword>
<dbReference type="EC" id="2.4.99.23" evidence="10"/>
<sequence length="318" mass="34871">MTDLLLIKTSSLGDVVHAFPAVTDMARHCPTLSIDWIVEESFAALPRLHPAVRRVIPVALRRWRTALFAPTTHAEWRRLSQVLEALNHDASLDLQGLVKSALVGCFSPALRMGYDRHSIREPLASLFYQQRFRVSRNLHAVERNRTLAGLALGYAPEKEVTYGLRSDLVRPRTLSAIPYVLFLHGTSRRDKEWPETHWIALGRQLSAQGLTILLPGGNERERKRAQRLANQIVGAQALATLDLTALAGLLAHAQAVVGVDTGLSHLATALHRPVVALYTATDPQATGVFGSMLAVNLGGKGLCPEVPEVLSALERLLP</sequence>
<dbReference type="GO" id="GO:0005829">
    <property type="term" value="C:cytosol"/>
    <property type="evidence" value="ECO:0007669"/>
    <property type="project" value="TreeGrafter"/>
</dbReference>
<evidence type="ECO:0000256" key="6">
    <source>
        <dbReference type="ARBA" id="ARBA00022679"/>
    </source>
</evidence>
<name>A0A149VZP0_9PROT</name>
<evidence type="ECO:0000256" key="1">
    <source>
        <dbReference type="ARBA" id="ARBA00004515"/>
    </source>
</evidence>
<dbReference type="Pfam" id="PF01075">
    <property type="entry name" value="Glyco_transf_9"/>
    <property type="match status" value="1"/>
</dbReference>
<dbReference type="PATRIC" id="fig|1789004.3.peg.731"/>
<evidence type="ECO:0000256" key="4">
    <source>
        <dbReference type="ARBA" id="ARBA00022519"/>
    </source>
</evidence>
<reference evidence="14 15" key="1">
    <citation type="submission" date="2016-01" db="EMBL/GenBank/DDBJ databases">
        <title>Genome sequence of the acidophilic iron oxidising Ferrovum strain Z-31.</title>
        <authorList>
            <person name="Poehlein A."/>
            <person name="Ullrich S.R."/>
            <person name="Schloemann M."/>
            <person name="Muehling M."/>
            <person name="Daniel R."/>
        </authorList>
    </citation>
    <scope>NUCLEOTIDE SEQUENCE [LARGE SCALE GENOMIC DNA]</scope>
    <source>
        <strain evidence="14 15">Z-31</strain>
    </source>
</reference>
<dbReference type="InterPro" id="IPR011908">
    <property type="entry name" value="LipoPS_heptosylTferase-I"/>
</dbReference>
<comment type="pathway">
    <text evidence="2">Bacterial outer membrane biogenesis; LPS core biosynthesis.</text>
</comment>
<organism evidence="14 15">
    <name type="scientific">Ferrovum myxofaciens</name>
    <dbReference type="NCBI Taxonomy" id="416213"/>
    <lineage>
        <taxon>Bacteria</taxon>
        <taxon>Pseudomonadati</taxon>
        <taxon>Pseudomonadota</taxon>
        <taxon>Betaproteobacteria</taxon>
        <taxon>Ferrovales</taxon>
        <taxon>Ferrovaceae</taxon>
        <taxon>Ferrovum</taxon>
    </lineage>
</organism>
<dbReference type="CDD" id="cd03789">
    <property type="entry name" value="GT9_LPS_heptosyltransferase"/>
    <property type="match status" value="1"/>
</dbReference>
<evidence type="ECO:0000256" key="10">
    <source>
        <dbReference type="ARBA" id="ARBA00044041"/>
    </source>
</evidence>
<comment type="catalytic activity">
    <reaction evidence="13">
        <text>an alpha-Kdo-(2-&gt;4)-alpha-Kdo-(2-&gt;6)-lipid A + ADP-L-glycero-beta-D-manno-heptose = an L-alpha-D-Hep-(1-&gt;5)-[alpha-Kdo-(2-&gt;4)]-alpha-Kdo-(2-&gt;6)-lipid A + ADP + H(+)</text>
        <dbReference type="Rhea" id="RHEA:74067"/>
        <dbReference type="ChEBI" id="CHEBI:15378"/>
        <dbReference type="ChEBI" id="CHEBI:61506"/>
        <dbReference type="ChEBI" id="CHEBI:176431"/>
        <dbReference type="ChEBI" id="CHEBI:193068"/>
        <dbReference type="ChEBI" id="CHEBI:456216"/>
        <dbReference type="EC" id="2.4.99.23"/>
    </reaction>
</comment>
<comment type="subcellular location">
    <subcellularLocation>
        <location evidence="1">Cell inner membrane</location>
        <topology evidence="1">Peripheral membrane protein</topology>
        <orientation evidence="1">Cytoplasmic side</orientation>
    </subcellularLocation>
</comment>
<evidence type="ECO:0000256" key="2">
    <source>
        <dbReference type="ARBA" id="ARBA00004713"/>
    </source>
</evidence>
<dbReference type="GO" id="GO:0005886">
    <property type="term" value="C:plasma membrane"/>
    <property type="evidence" value="ECO:0007669"/>
    <property type="project" value="UniProtKB-SubCell"/>
</dbReference>
<evidence type="ECO:0000256" key="7">
    <source>
        <dbReference type="ARBA" id="ARBA00022985"/>
    </source>
</evidence>
<dbReference type="SUPFAM" id="SSF53756">
    <property type="entry name" value="UDP-Glycosyltransferase/glycogen phosphorylase"/>
    <property type="match status" value="1"/>
</dbReference>
<gene>
    <name evidence="14" type="primary">rfaC</name>
    <name evidence="14" type="ORF">FEMY_07230</name>
</gene>
<proteinExistence type="inferred from homology"/>
<dbReference type="EMBL" id="LRRD01000011">
    <property type="protein sequence ID" value="KXW58695.1"/>
    <property type="molecule type" value="Genomic_DNA"/>
</dbReference>
<dbReference type="NCBIfam" id="TIGR02193">
    <property type="entry name" value="heptsyl_trn_I"/>
    <property type="match status" value="1"/>
</dbReference>
<evidence type="ECO:0000256" key="9">
    <source>
        <dbReference type="ARBA" id="ARBA00043995"/>
    </source>
</evidence>
<protein>
    <recommendedName>
        <fullName evidence="11">Lipopolysaccharide heptosyltransferase 1</fullName>
        <ecNumber evidence="10">2.4.99.23</ecNumber>
    </recommendedName>
    <alternativeName>
        <fullName evidence="12">ADP-heptose:lipopolysaccharide heptosyltransferase I</fullName>
    </alternativeName>
</protein>
<dbReference type="PANTHER" id="PTHR30160:SF19">
    <property type="entry name" value="LIPOPOLYSACCHARIDE HEPTOSYLTRANSFERASE 1"/>
    <property type="match status" value="1"/>
</dbReference>
<dbReference type="AlphaFoldDB" id="A0A149VZP0"/>
<evidence type="ECO:0000313" key="15">
    <source>
        <dbReference type="Proteomes" id="UP000075653"/>
    </source>
</evidence>
<dbReference type="Proteomes" id="UP000075653">
    <property type="component" value="Unassembled WGS sequence"/>
</dbReference>
<dbReference type="RefSeq" id="WP_062187665.1">
    <property type="nucleotide sequence ID" value="NZ_LRRD01000011.1"/>
</dbReference>
<keyword evidence="7" id="KW-0448">Lipopolysaccharide biosynthesis</keyword>
<evidence type="ECO:0000256" key="5">
    <source>
        <dbReference type="ARBA" id="ARBA00022676"/>
    </source>
</evidence>
<keyword evidence="5" id="KW-0328">Glycosyltransferase</keyword>
<evidence type="ECO:0000256" key="11">
    <source>
        <dbReference type="ARBA" id="ARBA00044190"/>
    </source>
</evidence>
<comment type="similarity">
    <text evidence="9">Belongs to the glycosyltransferase 9 family.</text>
</comment>
<keyword evidence="8" id="KW-0472">Membrane</keyword>
<evidence type="ECO:0000256" key="13">
    <source>
        <dbReference type="ARBA" id="ARBA00049201"/>
    </source>
</evidence>
<dbReference type="Gene3D" id="3.40.50.2000">
    <property type="entry name" value="Glycogen Phosphorylase B"/>
    <property type="match status" value="2"/>
</dbReference>
<comment type="caution">
    <text evidence="14">The sequence shown here is derived from an EMBL/GenBank/DDBJ whole genome shotgun (WGS) entry which is preliminary data.</text>
</comment>
<keyword evidence="3" id="KW-1003">Cell membrane</keyword>
<dbReference type="STRING" id="1789004.FEMY_07230"/>
<evidence type="ECO:0000256" key="12">
    <source>
        <dbReference type="ARBA" id="ARBA00044330"/>
    </source>
</evidence>
<evidence type="ECO:0000256" key="3">
    <source>
        <dbReference type="ARBA" id="ARBA00022475"/>
    </source>
</evidence>
<dbReference type="PANTHER" id="PTHR30160">
    <property type="entry name" value="TETRAACYLDISACCHARIDE 4'-KINASE-RELATED"/>
    <property type="match status" value="1"/>
</dbReference>
<dbReference type="GO" id="GO:0009244">
    <property type="term" value="P:lipopolysaccharide core region biosynthetic process"/>
    <property type="evidence" value="ECO:0007669"/>
    <property type="project" value="InterPro"/>
</dbReference>
<dbReference type="GO" id="GO:0008713">
    <property type="term" value="F:ADP-heptose-lipopolysaccharide heptosyltransferase activity"/>
    <property type="evidence" value="ECO:0007669"/>
    <property type="project" value="TreeGrafter"/>
</dbReference>
<dbReference type="InterPro" id="IPR002201">
    <property type="entry name" value="Glyco_trans_9"/>
</dbReference>
<keyword evidence="6 14" id="KW-0808">Transferase</keyword>
<keyword evidence="15" id="KW-1185">Reference proteome</keyword>
<dbReference type="InterPro" id="IPR051199">
    <property type="entry name" value="LPS_LOS_Heptosyltrfase"/>
</dbReference>
<accession>A0A149VZP0</accession>